<gene>
    <name evidence="1" type="ORF">NCTC13098_02594</name>
</gene>
<organism evidence="1 2">
    <name type="scientific">Raoultella terrigena</name>
    <name type="common">Klebsiella terrigena</name>
    <dbReference type="NCBI Taxonomy" id="577"/>
    <lineage>
        <taxon>Bacteria</taxon>
        <taxon>Pseudomonadati</taxon>
        <taxon>Pseudomonadota</taxon>
        <taxon>Gammaproteobacteria</taxon>
        <taxon>Enterobacterales</taxon>
        <taxon>Enterobacteriaceae</taxon>
        <taxon>Klebsiella/Raoultella group</taxon>
        <taxon>Raoultella</taxon>
    </lineage>
</organism>
<dbReference type="EMBL" id="LR131271">
    <property type="protein sequence ID" value="VDR26253.1"/>
    <property type="molecule type" value="Genomic_DNA"/>
</dbReference>
<sequence>MTLVLPRDTHFHHPMEKVVFHFWQPEKSISREHTMNIVSSF</sequence>
<accession>A0A3P8M2L2</accession>
<dbReference type="AlphaFoldDB" id="A0A3P8M2L2"/>
<dbReference type="KEGG" id="rtg:NCTC13098_02594"/>
<name>A0A3P8M2L2_RAOTE</name>
<reference evidence="1 2" key="1">
    <citation type="submission" date="2018-12" db="EMBL/GenBank/DDBJ databases">
        <authorList>
            <consortium name="Pathogen Informatics"/>
        </authorList>
    </citation>
    <scope>NUCLEOTIDE SEQUENCE [LARGE SCALE GENOMIC DNA]</scope>
    <source>
        <strain evidence="1 2">NCTC13098</strain>
    </source>
</reference>
<evidence type="ECO:0000313" key="1">
    <source>
        <dbReference type="EMBL" id="VDR26253.1"/>
    </source>
</evidence>
<proteinExistence type="predicted"/>
<protein>
    <submittedName>
        <fullName evidence="1">Uncharacterized protein</fullName>
    </submittedName>
</protein>
<dbReference type="Proteomes" id="UP000274346">
    <property type="component" value="Chromosome"/>
</dbReference>
<evidence type="ECO:0000313" key="2">
    <source>
        <dbReference type="Proteomes" id="UP000274346"/>
    </source>
</evidence>